<dbReference type="InterPro" id="IPR023198">
    <property type="entry name" value="PGP-like_dom2"/>
</dbReference>
<evidence type="ECO:0000313" key="3">
    <source>
        <dbReference type="EMBL" id="PMD14001.1"/>
    </source>
</evidence>
<evidence type="ECO:0000313" key="4">
    <source>
        <dbReference type="Proteomes" id="UP000235672"/>
    </source>
</evidence>
<dbReference type="OrthoDB" id="3256520at2759"/>
<accession>A0A2J6PIY2</accession>
<dbReference type="GO" id="GO:0016791">
    <property type="term" value="F:phosphatase activity"/>
    <property type="evidence" value="ECO:0007669"/>
    <property type="project" value="UniProtKB-ARBA"/>
</dbReference>
<dbReference type="NCBIfam" id="TIGR01493">
    <property type="entry name" value="HAD-SF-IA-v2"/>
    <property type="match status" value="1"/>
</dbReference>
<organism evidence="3 4">
    <name type="scientific">Hyaloscypha hepaticicola</name>
    <dbReference type="NCBI Taxonomy" id="2082293"/>
    <lineage>
        <taxon>Eukaryota</taxon>
        <taxon>Fungi</taxon>
        <taxon>Dikarya</taxon>
        <taxon>Ascomycota</taxon>
        <taxon>Pezizomycotina</taxon>
        <taxon>Leotiomycetes</taxon>
        <taxon>Helotiales</taxon>
        <taxon>Hyaloscyphaceae</taxon>
        <taxon>Hyaloscypha</taxon>
    </lineage>
</organism>
<dbReference type="PRINTS" id="PR00413">
    <property type="entry name" value="HADHALOGNASE"/>
</dbReference>
<dbReference type="SFLD" id="SFLDS00003">
    <property type="entry name" value="Haloacid_Dehalogenase"/>
    <property type="match status" value="1"/>
</dbReference>
<evidence type="ECO:0000256" key="2">
    <source>
        <dbReference type="ARBA" id="ARBA00022801"/>
    </source>
</evidence>
<dbReference type="PANTHER" id="PTHR43316:SF3">
    <property type="entry name" value="HALOACID DEHALOGENASE, TYPE II (AFU_ORTHOLOGUE AFUA_2G07750)-RELATED"/>
    <property type="match status" value="1"/>
</dbReference>
<dbReference type="InterPro" id="IPR051540">
    <property type="entry name" value="S-2-haloacid_dehalogenase"/>
</dbReference>
<dbReference type="PANTHER" id="PTHR43316">
    <property type="entry name" value="HYDROLASE, HALOACID DELAHOGENASE-RELATED"/>
    <property type="match status" value="1"/>
</dbReference>
<dbReference type="GO" id="GO:0019120">
    <property type="term" value="F:hydrolase activity, acting on acid halide bonds, in C-halide compounds"/>
    <property type="evidence" value="ECO:0007669"/>
    <property type="project" value="InterPro"/>
</dbReference>
<dbReference type="AlphaFoldDB" id="A0A2J6PIY2"/>
<dbReference type="Pfam" id="PF00702">
    <property type="entry name" value="Hydrolase"/>
    <property type="match status" value="1"/>
</dbReference>
<keyword evidence="2" id="KW-0378">Hydrolase</keyword>
<dbReference type="InterPro" id="IPR023214">
    <property type="entry name" value="HAD_sf"/>
</dbReference>
<proteinExistence type="inferred from homology"/>
<sequence length="270" mass="28823">MSSKDKIVIAFDLYGTLLSTESIAKELATHFGQEQANKIAALWRRYQLEYTWRMNSMTLYKPFSEITSAALKHALLESSVSLTDEDISKLMKAYNNLGTFPDVKPGLDAITSDPSIDAYVFSNGSDEMVSSSVNESPSLSAHASVFKGLVTVQEIEVFKPDPTVYHHLVRKVGKSFGNEDMASVWLVSGNPFDIVGARAAGINAAWVDRGAGHSGNGGWTDQLGTLASGGPTIIVSGVEEAVKGIKKFMAEDAGGSVAGHNSESVEMGPG</sequence>
<protein>
    <submittedName>
        <fullName evidence="3">Haloacid dehalogenase</fullName>
    </submittedName>
</protein>
<gene>
    <name evidence="3" type="ORF">NA56DRAFT_755181</name>
</gene>
<dbReference type="EMBL" id="KZ613525">
    <property type="protein sequence ID" value="PMD14001.1"/>
    <property type="molecule type" value="Genomic_DNA"/>
</dbReference>
<dbReference type="InterPro" id="IPR036412">
    <property type="entry name" value="HAD-like_sf"/>
</dbReference>
<dbReference type="STRING" id="1745343.A0A2J6PIY2"/>
<comment type="similarity">
    <text evidence="1">Belongs to the HAD-like hydrolase superfamily. S-2-haloalkanoic acid dehalogenase family.</text>
</comment>
<name>A0A2J6PIY2_9HELO</name>
<dbReference type="InterPro" id="IPR006328">
    <property type="entry name" value="2-HAD"/>
</dbReference>
<keyword evidence="4" id="KW-1185">Reference proteome</keyword>
<evidence type="ECO:0000256" key="1">
    <source>
        <dbReference type="ARBA" id="ARBA00008106"/>
    </source>
</evidence>
<dbReference type="SFLD" id="SFLDG01129">
    <property type="entry name" value="C1.5:_HAD__Beta-PGM__Phosphata"/>
    <property type="match status" value="1"/>
</dbReference>
<dbReference type="NCBIfam" id="TIGR01428">
    <property type="entry name" value="HAD_type_II"/>
    <property type="match status" value="1"/>
</dbReference>
<dbReference type="Gene3D" id="1.10.150.240">
    <property type="entry name" value="Putative phosphatase, domain 2"/>
    <property type="match status" value="1"/>
</dbReference>
<dbReference type="InterPro" id="IPR006439">
    <property type="entry name" value="HAD-SF_hydro_IA"/>
</dbReference>
<dbReference type="Proteomes" id="UP000235672">
    <property type="component" value="Unassembled WGS sequence"/>
</dbReference>
<reference evidence="3 4" key="1">
    <citation type="submission" date="2016-05" db="EMBL/GenBank/DDBJ databases">
        <title>A degradative enzymes factory behind the ericoid mycorrhizal symbiosis.</title>
        <authorList>
            <consortium name="DOE Joint Genome Institute"/>
            <person name="Martino E."/>
            <person name="Morin E."/>
            <person name="Grelet G."/>
            <person name="Kuo A."/>
            <person name="Kohler A."/>
            <person name="Daghino S."/>
            <person name="Barry K."/>
            <person name="Choi C."/>
            <person name="Cichocki N."/>
            <person name="Clum A."/>
            <person name="Copeland A."/>
            <person name="Hainaut M."/>
            <person name="Haridas S."/>
            <person name="Labutti K."/>
            <person name="Lindquist E."/>
            <person name="Lipzen A."/>
            <person name="Khouja H.-R."/>
            <person name="Murat C."/>
            <person name="Ohm R."/>
            <person name="Olson A."/>
            <person name="Spatafora J."/>
            <person name="Veneault-Fourrey C."/>
            <person name="Henrissat B."/>
            <person name="Grigoriev I."/>
            <person name="Martin F."/>
            <person name="Perotto S."/>
        </authorList>
    </citation>
    <scope>NUCLEOTIDE SEQUENCE [LARGE SCALE GENOMIC DNA]</scope>
    <source>
        <strain evidence="3 4">UAMH 7357</strain>
    </source>
</reference>
<dbReference type="SUPFAM" id="SSF56784">
    <property type="entry name" value="HAD-like"/>
    <property type="match status" value="1"/>
</dbReference>
<dbReference type="Gene3D" id="3.40.50.1000">
    <property type="entry name" value="HAD superfamily/HAD-like"/>
    <property type="match status" value="1"/>
</dbReference>